<dbReference type="STRING" id="161767.ENSAPEP00000004069"/>
<dbReference type="GeneTree" id="ENSGT01150000287306"/>
<dbReference type="Proteomes" id="UP000265080">
    <property type="component" value="Chromosome 11"/>
</dbReference>
<name>A0A3P8RXZ6_AMPPE</name>
<dbReference type="AlphaFoldDB" id="A0A3P8RXZ6"/>
<reference evidence="1 2" key="1">
    <citation type="submission" date="2018-03" db="EMBL/GenBank/DDBJ databases">
        <title>Finding Nemo's genes: A chromosome-scale reference assembly of the genome of the orange clownfish Amphiprion percula.</title>
        <authorList>
            <person name="Lehmann R."/>
        </authorList>
    </citation>
    <scope>NUCLEOTIDE SEQUENCE</scope>
</reference>
<protein>
    <submittedName>
        <fullName evidence="1">Uncharacterized protein</fullName>
    </submittedName>
</protein>
<dbReference type="Ensembl" id="ENSAPET00000004180.1">
    <property type="protein sequence ID" value="ENSAPEP00000004069.1"/>
    <property type="gene ID" value="ENSAPEG00000002933.1"/>
</dbReference>
<evidence type="ECO:0000313" key="2">
    <source>
        <dbReference type="Proteomes" id="UP000265080"/>
    </source>
</evidence>
<keyword evidence="2" id="KW-1185">Reference proteome</keyword>
<proteinExistence type="predicted"/>
<evidence type="ECO:0000313" key="1">
    <source>
        <dbReference type="Ensembl" id="ENSAPEP00000004069.1"/>
    </source>
</evidence>
<reference evidence="1" key="2">
    <citation type="submission" date="2025-08" db="UniProtKB">
        <authorList>
            <consortium name="Ensembl"/>
        </authorList>
    </citation>
    <scope>IDENTIFICATION</scope>
</reference>
<sequence length="152" mass="17525">VVESSCPVHCDVSLLSVEFHRTSCKFFHFLNKARQLTPLHLLAELRHVVWPYGSEELDIVVTVVFCHLLCSGFLLKTYIDLHFPVQSIVEKQVVSHPDAVRFHRMPLSIVVISDISCKVNWHELKNTFPGLTTQIKDNFTIRLTEYLHKLGM</sequence>
<accession>A0A3P8RXZ6</accession>
<reference evidence="1" key="3">
    <citation type="submission" date="2025-09" db="UniProtKB">
        <authorList>
            <consortium name="Ensembl"/>
        </authorList>
    </citation>
    <scope>IDENTIFICATION</scope>
</reference>
<dbReference type="OMA" id="QVVSHPD"/>
<organism evidence="1 2">
    <name type="scientific">Amphiprion percula</name>
    <name type="common">Orange clownfish</name>
    <name type="synonym">Lutjanus percula</name>
    <dbReference type="NCBI Taxonomy" id="161767"/>
    <lineage>
        <taxon>Eukaryota</taxon>
        <taxon>Metazoa</taxon>
        <taxon>Chordata</taxon>
        <taxon>Craniata</taxon>
        <taxon>Vertebrata</taxon>
        <taxon>Euteleostomi</taxon>
        <taxon>Actinopterygii</taxon>
        <taxon>Neopterygii</taxon>
        <taxon>Teleostei</taxon>
        <taxon>Neoteleostei</taxon>
        <taxon>Acanthomorphata</taxon>
        <taxon>Ovalentaria</taxon>
        <taxon>Pomacentridae</taxon>
        <taxon>Amphiprion</taxon>
    </lineage>
</organism>